<evidence type="ECO:0000259" key="10">
    <source>
        <dbReference type="Pfam" id="PF08541"/>
    </source>
</evidence>
<evidence type="ECO:0000256" key="1">
    <source>
        <dbReference type="ARBA" id="ARBA00008642"/>
    </source>
</evidence>
<dbReference type="InterPro" id="IPR013747">
    <property type="entry name" value="ACP_syn_III_C"/>
</dbReference>
<dbReference type="PATRIC" id="fig|66876.3.peg.6636"/>
<evidence type="ECO:0000256" key="3">
    <source>
        <dbReference type="ARBA" id="ARBA00022516"/>
    </source>
</evidence>
<dbReference type="EMBL" id="LGKG01000163">
    <property type="protein sequence ID" value="KPC60267.1"/>
    <property type="molecule type" value="Genomic_DNA"/>
</dbReference>
<dbReference type="Pfam" id="PF08541">
    <property type="entry name" value="ACP_syn_III_C"/>
    <property type="match status" value="1"/>
</dbReference>
<dbReference type="Proteomes" id="UP000037982">
    <property type="component" value="Unassembled WGS sequence"/>
</dbReference>
<feature type="domain" description="Beta-ketoacyl-[acyl-carrier-protein] synthase III C-terminal" evidence="10">
    <location>
        <begin position="251"/>
        <end position="339"/>
    </location>
</feature>
<evidence type="ECO:0000256" key="9">
    <source>
        <dbReference type="HAMAP-Rule" id="MF_01815"/>
    </source>
</evidence>
<accession>A0A0N1JVW1</accession>
<dbReference type="PANTHER" id="PTHR34069">
    <property type="entry name" value="3-OXOACYL-[ACYL-CARRIER-PROTEIN] SYNTHASE 3"/>
    <property type="match status" value="1"/>
</dbReference>
<evidence type="ECO:0000256" key="5">
    <source>
        <dbReference type="ARBA" id="ARBA00022832"/>
    </source>
</evidence>
<dbReference type="InterPro" id="IPR013751">
    <property type="entry name" value="ACP_syn_III_N"/>
</dbReference>
<evidence type="ECO:0000313" key="13">
    <source>
        <dbReference type="Proteomes" id="UP000037982"/>
    </source>
</evidence>
<feature type="active site" evidence="9">
    <location>
        <position position="296"/>
    </location>
</feature>
<evidence type="ECO:0000256" key="7">
    <source>
        <dbReference type="ARBA" id="ARBA00023160"/>
    </source>
</evidence>
<evidence type="ECO:0000313" key="12">
    <source>
        <dbReference type="EMBL" id="KPC60267.1"/>
    </source>
</evidence>
<organism evidence="12 13">
    <name type="scientific">Streptomyces chattanoogensis</name>
    <dbReference type="NCBI Taxonomy" id="66876"/>
    <lineage>
        <taxon>Bacteria</taxon>
        <taxon>Bacillati</taxon>
        <taxon>Actinomycetota</taxon>
        <taxon>Actinomycetes</taxon>
        <taxon>Kitasatosporales</taxon>
        <taxon>Streptomycetaceae</taxon>
        <taxon>Streptomyces</taxon>
    </lineage>
</organism>
<keyword evidence="2 9" id="KW-0963">Cytoplasm</keyword>
<dbReference type="Gene3D" id="3.40.47.10">
    <property type="match status" value="1"/>
</dbReference>
<feature type="region of interest" description="ACP-binding" evidence="9">
    <location>
        <begin position="267"/>
        <end position="271"/>
    </location>
</feature>
<feature type="active site" evidence="9">
    <location>
        <position position="266"/>
    </location>
</feature>
<dbReference type="HAMAP" id="MF_01815">
    <property type="entry name" value="FabH"/>
    <property type="match status" value="1"/>
</dbReference>
<dbReference type="GO" id="GO:0044550">
    <property type="term" value="P:secondary metabolite biosynthetic process"/>
    <property type="evidence" value="ECO:0007669"/>
    <property type="project" value="TreeGrafter"/>
</dbReference>
<reference evidence="13" key="1">
    <citation type="submission" date="2015-07" db="EMBL/GenBank/DDBJ databases">
        <authorList>
            <person name="Ju K.-S."/>
            <person name="Doroghazi J.R."/>
            <person name="Metcalf W.W."/>
        </authorList>
    </citation>
    <scope>NUCLEOTIDE SEQUENCE [LARGE SCALE GENOMIC DNA]</scope>
    <source>
        <strain evidence="13">NRRL ISP-5002</strain>
    </source>
</reference>
<protein>
    <recommendedName>
        <fullName evidence="9">Beta-ketoacyl-[acyl-carrier-protein] synthase III</fullName>
        <shortName evidence="9">Beta-ketoacyl-ACP synthase III</shortName>
        <shortName evidence="9">KAS III</shortName>
        <ecNumber evidence="9">2.3.1.180</ecNumber>
    </recommendedName>
    <alternativeName>
        <fullName evidence="9">3-oxoacyl-[acyl-carrier-protein] synthase 3</fullName>
    </alternativeName>
    <alternativeName>
        <fullName evidence="9">3-oxoacyl-[acyl-carrier-protein] synthase III</fullName>
    </alternativeName>
</protein>
<keyword evidence="13" id="KW-1185">Reference proteome</keyword>
<keyword evidence="6 9" id="KW-0443">Lipid metabolism</keyword>
<dbReference type="AlphaFoldDB" id="A0A0N1JVW1"/>
<dbReference type="SUPFAM" id="SSF53901">
    <property type="entry name" value="Thiolase-like"/>
    <property type="match status" value="1"/>
</dbReference>
<dbReference type="InterPro" id="IPR016039">
    <property type="entry name" value="Thiolase-like"/>
</dbReference>
<feature type="active site" evidence="9">
    <location>
        <position position="124"/>
    </location>
</feature>
<comment type="subcellular location">
    <subcellularLocation>
        <location evidence="9">Cytoplasm</location>
    </subcellularLocation>
</comment>
<evidence type="ECO:0000256" key="8">
    <source>
        <dbReference type="ARBA" id="ARBA00023315"/>
    </source>
</evidence>
<comment type="domain">
    <text evidence="9">The last Arg residue of the ACP-binding site is essential for the weak association between ACP/AcpP and FabH.</text>
</comment>
<comment type="subunit">
    <text evidence="9">Homodimer.</text>
</comment>
<dbReference type="NCBIfam" id="NF006829">
    <property type="entry name" value="PRK09352.1"/>
    <property type="match status" value="1"/>
</dbReference>
<proteinExistence type="inferred from homology"/>
<dbReference type="PANTHER" id="PTHR34069:SF2">
    <property type="entry name" value="BETA-KETOACYL-[ACYL-CARRIER-PROTEIN] SYNTHASE III"/>
    <property type="match status" value="1"/>
</dbReference>
<dbReference type="GO" id="GO:0033818">
    <property type="term" value="F:beta-ketoacyl-acyl-carrier-protein synthase III activity"/>
    <property type="evidence" value="ECO:0007669"/>
    <property type="project" value="UniProtKB-UniRule"/>
</dbReference>
<name>A0A0N1JVW1_9ACTN</name>
<evidence type="ECO:0000259" key="11">
    <source>
        <dbReference type="Pfam" id="PF08545"/>
    </source>
</evidence>
<keyword evidence="5 9" id="KW-0276">Fatty acid metabolism</keyword>
<comment type="similarity">
    <text evidence="1 9">Belongs to the thiolase-like superfamily. FabH family.</text>
</comment>
<evidence type="ECO:0000256" key="6">
    <source>
        <dbReference type="ARBA" id="ARBA00023098"/>
    </source>
</evidence>
<sequence length="347" mass="35609">MHQTEESANAPTAAPAAVLTGLGSWLPPRGVTNDELSAHLDTSDTWIRERIGISVRRRADPKTATSDLATEAGARALRSAGVTQADAVVLATTTPDHPCPATAPIVAARLGLVNAAAFDIAAGCSGFLHATTVAAGLIHSGTADRVLVIGAETMSAIIDLEDRSTAPIFGDGAGAAVLEAGRPGQPGALGEVVWGSDGEHADAIMIPVGGSRNRDSRQSAPHSERHVQMRGNEVFRHAVRRMTAAANRAAAAAGWEPQDIDRLIVHQANARISAAVSDALGVPPERVPSNIATVGNTAAASIPLLLADAAAEGTLRPGHRVLLVAFGSGLAWAATTLVWPPGLHAER</sequence>
<evidence type="ECO:0000256" key="4">
    <source>
        <dbReference type="ARBA" id="ARBA00022679"/>
    </source>
</evidence>
<dbReference type="UniPathway" id="UPA00094"/>
<dbReference type="GO" id="GO:0004315">
    <property type="term" value="F:3-oxoacyl-[acyl-carrier-protein] synthase activity"/>
    <property type="evidence" value="ECO:0007669"/>
    <property type="project" value="InterPro"/>
</dbReference>
<evidence type="ECO:0000256" key="2">
    <source>
        <dbReference type="ARBA" id="ARBA00022490"/>
    </source>
</evidence>
<dbReference type="NCBIfam" id="TIGR00747">
    <property type="entry name" value="fabH"/>
    <property type="match status" value="1"/>
</dbReference>
<dbReference type="Pfam" id="PF08545">
    <property type="entry name" value="ACP_syn_III"/>
    <property type="match status" value="1"/>
</dbReference>
<feature type="domain" description="Beta-ketoacyl-[acyl-carrier-protein] synthase III N-terminal" evidence="11">
    <location>
        <begin position="118"/>
        <end position="198"/>
    </location>
</feature>
<dbReference type="GO" id="GO:0006633">
    <property type="term" value="P:fatty acid biosynthetic process"/>
    <property type="evidence" value="ECO:0007669"/>
    <property type="project" value="UniProtKB-UniRule"/>
</dbReference>
<keyword evidence="9" id="KW-0511">Multifunctional enzyme</keyword>
<keyword evidence="4 9" id="KW-0808">Transferase</keyword>
<comment type="function">
    <text evidence="9">Catalyzes the condensation reaction of fatty acid synthesis by the addition to an acyl acceptor of two carbons from malonyl-ACP. Catalyzes the first condensation reaction which initiates fatty acid synthesis and may therefore play a role in governing the total rate of fatty acid production. Possesses both acetoacetyl-ACP synthase and acetyl transacylase activities. Its substrate specificity determines the biosynthesis of branched-chain and/or straight-chain of fatty acids.</text>
</comment>
<dbReference type="EC" id="2.3.1.180" evidence="9"/>
<dbReference type="RefSeq" id="WP_053926711.1">
    <property type="nucleotide sequence ID" value="NZ_LGKG01000163.1"/>
</dbReference>
<comment type="pathway">
    <text evidence="9">Lipid metabolism; fatty acid biosynthesis.</text>
</comment>
<keyword evidence="3 9" id="KW-0444">Lipid biosynthesis</keyword>
<keyword evidence="7 9" id="KW-0275">Fatty acid biosynthesis</keyword>
<dbReference type="InterPro" id="IPR004655">
    <property type="entry name" value="FabH"/>
</dbReference>
<comment type="catalytic activity">
    <reaction evidence="9">
        <text>malonyl-[ACP] + acetyl-CoA + H(+) = 3-oxobutanoyl-[ACP] + CO2 + CoA</text>
        <dbReference type="Rhea" id="RHEA:12080"/>
        <dbReference type="Rhea" id="RHEA-COMP:9623"/>
        <dbReference type="Rhea" id="RHEA-COMP:9625"/>
        <dbReference type="ChEBI" id="CHEBI:15378"/>
        <dbReference type="ChEBI" id="CHEBI:16526"/>
        <dbReference type="ChEBI" id="CHEBI:57287"/>
        <dbReference type="ChEBI" id="CHEBI:57288"/>
        <dbReference type="ChEBI" id="CHEBI:78449"/>
        <dbReference type="ChEBI" id="CHEBI:78450"/>
        <dbReference type="EC" id="2.3.1.180"/>
    </reaction>
</comment>
<comment type="caution">
    <text evidence="12">The sequence shown here is derived from an EMBL/GenBank/DDBJ whole genome shotgun (WGS) entry which is preliminary data.</text>
</comment>
<dbReference type="CDD" id="cd00830">
    <property type="entry name" value="KAS_III"/>
    <property type="match status" value="1"/>
</dbReference>
<gene>
    <name evidence="9" type="primary">fabH</name>
    <name evidence="12" type="ORF">ADL29_30180</name>
</gene>
<keyword evidence="8 9" id="KW-0012">Acyltransferase</keyword>
<dbReference type="GO" id="GO:0005737">
    <property type="term" value="C:cytoplasm"/>
    <property type="evidence" value="ECO:0007669"/>
    <property type="project" value="UniProtKB-SubCell"/>
</dbReference>